<dbReference type="InterPro" id="IPR036188">
    <property type="entry name" value="FAD/NAD-bd_sf"/>
</dbReference>
<evidence type="ECO:0000313" key="4">
    <source>
        <dbReference type="EMBL" id="CAF3809469.1"/>
    </source>
</evidence>
<reference evidence="2" key="1">
    <citation type="submission" date="2021-02" db="EMBL/GenBank/DDBJ databases">
        <authorList>
            <person name="Nowell W R."/>
        </authorList>
    </citation>
    <scope>NUCLEOTIDE SEQUENCE</scope>
</reference>
<dbReference type="Proteomes" id="UP000677228">
    <property type="component" value="Unassembled WGS sequence"/>
</dbReference>
<dbReference type="PANTHER" id="PTHR42877:SF4">
    <property type="entry name" value="FAD_NAD(P)-BINDING DOMAIN-CONTAINING PROTEIN-RELATED"/>
    <property type="match status" value="1"/>
</dbReference>
<dbReference type="OrthoDB" id="10037336at2759"/>
<organism evidence="2 6">
    <name type="scientific">Didymodactylos carnosus</name>
    <dbReference type="NCBI Taxonomy" id="1234261"/>
    <lineage>
        <taxon>Eukaryota</taxon>
        <taxon>Metazoa</taxon>
        <taxon>Spiralia</taxon>
        <taxon>Gnathifera</taxon>
        <taxon>Rotifera</taxon>
        <taxon>Eurotatoria</taxon>
        <taxon>Bdelloidea</taxon>
        <taxon>Philodinida</taxon>
        <taxon>Philodinidae</taxon>
        <taxon>Didymodactylos</taxon>
    </lineage>
</organism>
<dbReference type="EMBL" id="CAJNOQ010003982">
    <property type="protein sequence ID" value="CAF1039105.1"/>
    <property type="molecule type" value="Genomic_DNA"/>
</dbReference>
<evidence type="ECO:0008006" key="7">
    <source>
        <dbReference type="Google" id="ProtNLM"/>
    </source>
</evidence>
<dbReference type="EMBL" id="CAJOBC010003982">
    <property type="protein sequence ID" value="CAF3809469.1"/>
    <property type="molecule type" value="Genomic_DNA"/>
</dbReference>
<gene>
    <name evidence="2" type="ORF">GPM918_LOCUS15682</name>
    <name evidence="3" type="ORF">OVA965_LOCUS18056</name>
    <name evidence="4" type="ORF">SRO942_LOCUS15682</name>
    <name evidence="5" type="ORF">TMI583_LOCUS18069</name>
</gene>
<dbReference type="Proteomes" id="UP000663829">
    <property type="component" value="Unassembled WGS sequence"/>
</dbReference>
<keyword evidence="6" id="KW-1185">Reference proteome</keyword>
<sequence>MYNSTLVYFHLILKNLFCIGCKRILVTNDWYPTIQKPNVQLITDSIKEINEHGVATCNDKEYKVDTIVRSTGYNVHNYLIEFYDQKGIKLQDQ</sequence>
<proteinExistence type="inferred from homology"/>
<dbReference type="SUPFAM" id="SSF51905">
    <property type="entry name" value="FAD/NAD(P)-binding domain"/>
    <property type="match status" value="1"/>
</dbReference>
<dbReference type="InterPro" id="IPR051209">
    <property type="entry name" value="FAD-bind_Monooxygenase_sf"/>
</dbReference>
<dbReference type="EMBL" id="CAJNOK010008856">
    <property type="protein sequence ID" value="CAF1074479.1"/>
    <property type="molecule type" value="Genomic_DNA"/>
</dbReference>
<protein>
    <recommendedName>
        <fullName evidence="7">Flavin-containing monooxygenase</fullName>
    </recommendedName>
</protein>
<name>A0A814JQV3_9BILA</name>
<evidence type="ECO:0000313" key="6">
    <source>
        <dbReference type="Proteomes" id="UP000663829"/>
    </source>
</evidence>
<evidence type="ECO:0000313" key="5">
    <source>
        <dbReference type="EMBL" id="CAF3838452.1"/>
    </source>
</evidence>
<dbReference type="AlphaFoldDB" id="A0A814JQV3"/>
<comment type="caution">
    <text evidence="2">The sequence shown here is derived from an EMBL/GenBank/DDBJ whole genome shotgun (WGS) entry which is preliminary data.</text>
</comment>
<dbReference type="Proteomes" id="UP000682733">
    <property type="component" value="Unassembled WGS sequence"/>
</dbReference>
<evidence type="ECO:0000256" key="1">
    <source>
        <dbReference type="ARBA" id="ARBA00010139"/>
    </source>
</evidence>
<accession>A0A814JQV3</accession>
<dbReference type="PANTHER" id="PTHR42877">
    <property type="entry name" value="L-ORNITHINE N(5)-MONOOXYGENASE-RELATED"/>
    <property type="match status" value="1"/>
</dbReference>
<evidence type="ECO:0000313" key="3">
    <source>
        <dbReference type="EMBL" id="CAF1074479.1"/>
    </source>
</evidence>
<dbReference type="EMBL" id="CAJOBA010008873">
    <property type="protein sequence ID" value="CAF3838452.1"/>
    <property type="molecule type" value="Genomic_DNA"/>
</dbReference>
<evidence type="ECO:0000313" key="2">
    <source>
        <dbReference type="EMBL" id="CAF1039105.1"/>
    </source>
</evidence>
<comment type="similarity">
    <text evidence="1">Belongs to the FAD-binding monooxygenase family.</text>
</comment>
<dbReference type="Proteomes" id="UP000681722">
    <property type="component" value="Unassembled WGS sequence"/>
</dbReference>